<protein>
    <submittedName>
        <fullName evidence="2">Uncharacterized protein</fullName>
    </submittedName>
</protein>
<gene>
    <name evidence="2" type="ordered locus">MHF_0876</name>
</gene>
<dbReference type="EMBL" id="CP002808">
    <property type="protein sequence ID" value="AEG73138.1"/>
    <property type="molecule type" value="Genomic_DNA"/>
</dbReference>
<evidence type="ECO:0000313" key="3">
    <source>
        <dbReference type="Proteomes" id="UP000007952"/>
    </source>
</evidence>
<organism evidence="2 3">
    <name type="scientific">Mycoplasma haemofelis (strain Ohio2)</name>
    <dbReference type="NCBI Taxonomy" id="859194"/>
    <lineage>
        <taxon>Bacteria</taxon>
        <taxon>Bacillati</taxon>
        <taxon>Mycoplasmatota</taxon>
        <taxon>Mollicutes</taxon>
        <taxon>Mycoplasmataceae</taxon>
        <taxon>Mycoplasma</taxon>
    </lineage>
</organism>
<reference evidence="2 3" key="1">
    <citation type="journal article" date="2011" name="J. Bacteriol.">
        <title>Complete genome sequences of two hemotropic Mycoplasmas, Mycoplasma haemofelis strain Ohio2 and Mycoplasma suis strain Illinois.</title>
        <authorList>
            <person name="Messick J.B."/>
            <person name="Santos A.P."/>
            <person name="Guimaraes A.M."/>
        </authorList>
    </citation>
    <scope>NUCLEOTIDE SEQUENCE [LARGE SCALE GENOMIC DNA]</scope>
    <source>
        <strain evidence="2 3">Ohio2</strain>
    </source>
</reference>
<dbReference type="Proteomes" id="UP000007952">
    <property type="component" value="Chromosome"/>
</dbReference>
<feature type="region of interest" description="Disordered" evidence="1">
    <location>
        <begin position="126"/>
        <end position="145"/>
    </location>
</feature>
<dbReference type="HOGENOM" id="CLU_114919_0_0_14"/>
<reference key="2">
    <citation type="submission" date="2011-05" db="EMBL/GenBank/DDBJ databases">
        <title>The Genome of Mycoplasma haemofelis Strain Ohio2, a pathogenic hemoplasma of the cat.</title>
        <authorList>
            <person name="Santos A.P."/>
            <person name="Guimaraes A.M.S."/>
            <person name="SanMiguel P.J."/>
            <person name="Martin S.W."/>
            <person name="Messick J.B."/>
        </authorList>
    </citation>
    <scope>NUCLEOTIDE SEQUENCE</scope>
    <source>
        <strain>Ohio2</strain>
    </source>
</reference>
<sequence length="201" mass="22327">MNKAAIFSAAGVGAAGAGGYGTYSLLKEKDTPSISFQQRIDTKKRVILETSTNAHDAVWTEIAKEYKNNGNIEGIPKDDNAKEKLKQHCQRSKDSTSNKEQEFEQYKTYCTRENLITKLSTTSKPWNTSKEESKWEAAKSTYSSSGDGDLLIPKTGGSISKTEVTKKHIMDHCGEISTKPFVKNEDADYKRGEKWCLVTNG</sequence>
<evidence type="ECO:0000256" key="1">
    <source>
        <dbReference type="SAM" id="MobiDB-lite"/>
    </source>
</evidence>
<accession>F6FIU0</accession>
<dbReference type="AlphaFoldDB" id="F6FIU0"/>
<name>F6FIU0_MYCHI</name>
<evidence type="ECO:0000313" key="2">
    <source>
        <dbReference type="EMBL" id="AEG73138.1"/>
    </source>
</evidence>
<proteinExistence type="predicted"/>
<dbReference type="STRING" id="859194.MHF_0876"/>
<dbReference type="BioCyc" id="MHAE859194:G1GR7-875-MONOMER"/>
<dbReference type="KEGG" id="mhf:MHF_0876"/>